<evidence type="ECO:0000256" key="2">
    <source>
        <dbReference type="ARBA" id="ARBA00022771"/>
    </source>
</evidence>
<keyword evidence="3" id="KW-0862">Zinc</keyword>
<sequence>MIYVCLQACKYGYKAGCRRIIGLDGCFLKGYFGGYLFATVGIDANNDIYPIAYVAIESENQASWCWKVARASTIRDFEDGMAELKNINKYAYDWLKGKNSAHWCFPSHVGGERHQVECGLGSQCVMDLVENSCSCRNWEITDIPCIHTVIVIHLKYKNPKTYVDNYYTKETQFSIYFNFIKPVRGLKQWEPVLDMLPILPPLIKRPLGRPNMRRKEVDEPQTTANLTKK</sequence>
<dbReference type="InterPro" id="IPR018289">
    <property type="entry name" value="MULE_transposase_dom"/>
</dbReference>
<keyword evidence="8" id="KW-1185">Reference proteome</keyword>
<dbReference type="InterPro" id="IPR007527">
    <property type="entry name" value="Znf_SWIM"/>
</dbReference>
<keyword evidence="1" id="KW-0479">Metal-binding</keyword>
<dbReference type="PANTHER" id="PTHR31973">
    <property type="entry name" value="POLYPROTEIN, PUTATIVE-RELATED"/>
    <property type="match status" value="1"/>
</dbReference>
<reference evidence="7 8" key="1">
    <citation type="journal article" date="2019" name="Genome Biol. Evol.">
        <title>Insights into the evolution of the New World diploid cottons (Gossypium, subgenus Houzingenia) based on genome sequencing.</title>
        <authorList>
            <person name="Grover C.E."/>
            <person name="Arick M.A. 2nd"/>
            <person name="Thrash A."/>
            <person name="Conover J.L."/>
            <person name="Sanders W.S."/>
            <person name="Peterson D.G."/>
            <person name="Frelichowski J.E."/>
            <person name="Scheffler J.A."/>
            <person name="Scheffler B.E."/>
            <person name="Wendel J.F."/>
        </authorList>
    </citation>
    <scope>NUCLEOTIDE SEQUENCE [LARGE SCALE GENOMIC DNA]</scope>
    <source>
        <strain evidence="7">5</strain>
        <tissue evidence="7">Leaf</tissue>
    </source>
</reference>
<evidence type="ECO:0000256" key="4">
    <source>
        <dbReference type="PROSITE-ProRule" id="PRU00325"/>
    </source>
</evidence>
<comment type="caution">
    <text evidence="7">The sequence shown here is derived from an EMBL/GenBank/DDBJ whole genome shotgun (WGS) entry which is preliminary data.</text>
</comment>
<proteinExistence type="predicted"/>
<dbReference type="PANTHER" id="PTHR31973:SF187">
    <property type="entry name" value="MUTATOR TRANSPOSASE MUDRA PROTEIN"/>
    <property type="match status" value="1"/>
</dbReference>
<dbReference type="PROSITE" id="PS50966">
    <property type="entry name" value="ZF_SWIM"/>
    <property type="match status" value="1"/>
</dbReference>
<feature type="compositionally biased region" description="Polar residues" evidence="5">
    <location>
        <begin position="220"/>
        <end position="229"/>
    </location>
</feature>
<evidence type="ECO:0000256" key="3">
    <source>
        <dbReference type="ARBA" id="ARBA00022833"/>
    </source>
</evidence>
<evidence type="ECO:0000313" key="8">
    <source>
        <dbReference type="Proteomes" id="UP000593579"/>
    </source>
</evidence>
<protein>
    <recommendedName>
        <fullName evidence="6">SWIM-type domain-containing protein</fullName>
    </recommendedName>
</protein>
<dbReference type="GO" id="GO:0008270">
    <property type="term" value="F:zinc ion binding"/>
    <property type="evidence" value="ECO:0007669"/>
    <property type="project" value="UniProtKB-KW"/>
</dbReference>
<dbReference type="Pfam" id="PF04434">
    <property type="entry name" value="SWIM"/>
    <property type="match status" value="1"/>
</dbReference>
<keyword evidence="2 4" id="KW-0863">Zinc-finger</keyword>
<gene>
    <name evidence="7" type="ORF">Gogos_010519</name>
</gene>
<dbReference type="OrthoDB" id="1002599at2759"/>
<evidence type="ECO:0000256" key="1">
    <source>
        <dbReference type="ARBA" id="ARBA00022723"/>
    </source>
</evidence>
<evidence type="ECO:0000313" key="7">
    <source>
        <dbReference type="EMBL" id="MBA0737036.1"/>
    </source>
</evidence>
<organism evidence="7 8">
    <name type="scientific">Gossypium gossypioides</name>
    <name type="common">Mexican cotton</name>
    <name type="synonym">Selera gossypioides</name>
    <dbReference type="NCBI Taxonomy" id="34282"/>
    <lineage>
        <taxon>Eukaryota</taxon>
        <taxon>Viridiplantae</taxon>
        <taxon>Streptophyta</taxon>
        <taxon>Embryophyta</taxon>
        <taxon>Tracheophyta</taxon>
        <taxon>Spermatophyta</taxon>
        <taxon>Magnoliopsida</taxon>
        <taxon>eudicotyledons</taxon>
        <taxon>Gunneridae</taxon>
        <taxon>Pentapetalae</taxon>
        <taxon>rosids</taxon>
        <taxon>malvids</taxon>
        <taxon>Malvales</taxon>
        <taxon>Malvaceae</taxon>
        <taxon>Malvoideae</taxon>
        <taxon>Gossypium</taxon>
    </lineage>
</organism>
<name>A0A7J9BLF6_GOSGO</name>
<dbReference type="Pfam" id="PF10551">
    <property type="entry name" value="MULE"/>
    <property type="match status" value="1"/>
</dbReference>
<accession>A0A7J9BLF6</accession>
<feature type="region of interest" description="Disordered" evidence="5">
    <location>
        <begin position="210"/>
        <end position="229"/>
    </location>
</feature>
<dbReference type="SMART" id="SM00575">
    <property type="entry name" value="ZnF_PMZ"/>
    <property type="match status" value="1"/>
</dbReference>
<dbReference type="Proteomes" id="UP000593579">
    <property type="component" value="Unassembled WGS sequence"/>
</dbReference>
<dbReference type="InterPro" id="IPR006564">
    <property type="entry name" value="Znf_PMZ"/>
</dbReference>
<dbReference type="AlphaFoldDB" id="A0A7J9BLF6"/>
<evidence type="ECO:0000259" key="6">
    <source>
        <dbReference type="PROSITE" id="PS50966"/>
    </source>
</evidence>
<dbReference type="EMBL" id="JABEZY010000004">
    <property type="protein sequence ID" value="MBA0737036.1"/>
    <property type="molecule type" value="Genomic_DNA"/>
</dbReference>
<feature type="domain" description="SWIM-type" evidence="6">
    <location>
        <begin position="114"/>
        <end position="156"/>
    </location>
</feature>
<evidence type="ECO:0000256" key="5">
    <source>
        <dbReference type="SAM" id="MobiDB-lite"/>
    </source>
</evidence>